<sequence>MSGFAWDPITHKWDVEPEVWAQLIQVKPQVTELKNKSFQNYEKLVTLYGKDRATGKHAETGSDMLKRNTYKNSIKSRVDSLTIDEIDDMDFINTDSLEDMEGHEQGDQTQAFSDVPTPTVYSEKPTPSRNKKSKHDHLEGMTDMLRGGMDNLAGAINRLSPLLPISETEI</sequence>
<accession>A0A2G2XQL9</accession>
<comment type="caution">
    <text evidence="2">The sequence shown here is derived from an EMBL/GenBank/DDBJ whole genome shotgun (WGS) entry which is preliminary data.</text>
</comment>
<protein>
    <recommendedName>
        <fullName evidence="4">Myb/SANT-like domain-containing protein</fullName>
    </recommendedName>
</protein>
<reference evidence="3" key="2">
    <citation type="journal article" date="2017" name="J. Anim. Genet.">
        <title>Multiple reference genome sequences of hot pepper reveal the massive evolution of plant disease resistance genes by retroduplication.</title>
        <authorList>
            <person name="Kim S."/>
            <person name="Park J."/>
            <person name="Yeom S.-I."/>
            <person name="Kim Y.-M."/>
            <person name="Seo E."/>
            <person name="Kim K.-T."/>
            <person name="Kim M.-S."/>
            <person name="Lee J.M."/>
            <person name="Cheong K."/>
            <person name="Shin H.-S."/>
            <person name="Kim S.-B."/>
            <person name="Han K."/>
            <person name="Lee J."/>
            <person name="Park M."/>
            <person name="Lee H.-A."/>
            <person name="Lee H.-Y."/>
            <person name="Lee Y."/>
            <person name="Oh S."/>
            <person name="Lee J.H."/>
            <person name="Choi E."/>
            <person name="Choi E."/>
            <person name="Lee S.E."/>
            <person name="Jeon J."/>
            <person name="Kim H."/>
            <person name="Choi G."/>
            <person name="Song H."/>
            <person name="Lee J."/>
            <person name="Lee S.-C."/>
            <person name="Kwon J.-K."/>
            <person name="Lee H.-Y."/>
            <person name="Koo N."/>
            <person name="Hong Y."/>
            <person name="Kim R.W."/>
            <person name="Kang W.-H."/>
            <person name="Huh J.H."/>
            <person name="Kang B.-C."/>
            <person name="Yang T.-J."/>
            <person name="Lee Y.-H."/>
            <person name="Bennetzen J.L."/>
            <person name="Choi D."/>
        </authorList>
    </citation>
    <scope>NUCLEOTIDE SEQUENCE [LARGE SCALE GENOMIC DNA]</scope>
    <source>
        <strain evidence="3">cv. PBC81</strain>
    </source>
</reference>
<feature type="region of interest" description="Disordered" evidence="1">
    <location>
        <begin position="98"/>
        <end position="136"/>
    </location>
</feature>
<keyword evidence="3" id="KW-1185">Reference proteome</keyword>
<evidence type="ECO:0000313" key="3">
    <source>
        <dbReference type="Proteomes" id="UP000224567"/>
    </source>
</evidence>
<name>A0A2G2XQL9_CAPBA</name>
<reference evidence="2 3" key="1">
    <citation type="journal article" date="2017" name="Genome Biol.">
        <title>New reference genome sequences of hot pepper reveal the massive evolution of plant disease-resistance genes by retroduplication.</title>
        <authorList>
            <person name="Kim S."/>
            <person name="Park J."/>
            <person name="Yeom S.I."/>
            <person name="Kim Y.M."/>
            <person name="Seo E."/>
            <person name="Kim K.T."/>
            <person name="Kim M.S."/>
            <person name="Lee J.M."/>
            <person name="Cheong K."/>
            <person name="Shin H.S."/>
            <person name="Kim S.B."/>
            <person name="Han K."/>
            <person name="Lee J."/>
            <person name="Park M."/>
            <person name="Lee H.A."/>
            <person name="Lee H.Y."/>
            <person name="Lee Y."/>
            <person name="Oh S."/>
            <person name="Lee J.H."/>
            <person name="Choi E."/>
            <person name="Choi E."/>
            <person name="Lee S.E."/>
            <person name="Jeon J."/>
            <person name="Kim H."/>
            <person name="Choi G."/>
            <person name="Song H."/>
            <person name="Lee J."/>
            <person name="Lee S.C."/>
            <person name="Kwon J.K."/>
            <person name="Lee H.Y."/>
            <person name="Koo N."/>
            <person name="Hong Y."/>
            <person name="Kim R.W."/>
            <person name="Kang W.H."/>
            <person name="Huh J.H."/>
            <person name="Kang B.C."/>
            <person name="Yang T.J."/>
            <person name="Lee Y.H."/>
            <person name="Bennetzen J.L."/>
            <person name="Choi D."/>
        </authorList>
    </citation>
    <scope>NUCLEOTIDE SEQUENCE [LARGE SCALE GENOMIC DNA]</scope>
    <source>
        <strain evidence="3">cv. PBC81</strain>
    </source>
</reference>
<dbReference type="PANTHER" id="PTHR46929:SF13">
    <property type="entry name" value="MYB_SANT-LIKE DNA-BINDING DOMAIN PROTEIN"/>
    <property type="match status" value="1"/>
</dbReference>
<dbReference type="Proteomes" id="UP000224567">
    <property type="component" value="Unassembled WGS sequence"/>
</dbReference>
<dbReference type="PANTHER" id="PTHR46929">
    <property type="entry name" value="EXPRESSED PROTEIN"/>
    <property type="match status" value="1"/>
</dbReference>
<organism evidence="2 3">
    <name type="scientific">Capsicum baccatum</name>
    <name type="common">Peruvian pepper</name>
    <dbReference type="NCBI Taxonomy" id="33114"/>
    <lineage>
        <taxon>Eukaryota</taxon>
        <taxon>Viridiplantae</taxon>
        <taxon>Streptophyta</taxon>
        <taxon>Embryophyta</taxon>
        <taxon>Tracheophyta</taxon>
        <taxon>Spermatophyta</taxon>
        <taxon>Magnoliopsida</taxon>
        <taxon>eudicotyledons</taxon>
        <taxon>Gunneridae</taxon>
        <taxon>Pentapetalae</taxon>
        <taxon>asterids</taxon>
        <taxon>lamiids</taxon>
        <taxon>Solanales</taxon>
        <taxon>Solanaceae</taxon>
        <taxon>Solanoideae</taxon>
        <taxon>Capsiceae</taxon>
        <taxon>Capsicum</taxon>
    </lineage>
</organism>
<evidence type="ECO:0008006" key="4">
    <source>
        <dbReference type="Google" id="ProtNLM"/>
    </source>
</evidence>
<evidence type="ECO:0000313" key="2">
    <source>
        <dbReference type="EMBL" id="PHT59795.1"/>
    </source>
</evidence>
<dbReference type="OrthoDB" id="1303443at2759"/>
<dbReference type="AlphaFoldDB" id="A0A2G2XQL9"/>
<gene>
    <name evidence="2" type="ORF">CQW23_02158</name>
</gene>
<evidence type="ECO:0000256" key="1">
    <source>
        <dbReference type="SAM" id="MobiDB-lite"/>
    </source>
</evidence>
<proteinExistence type="predicted"/>
<dbReference type="EMBL" id="MLFT02000001">
    <property type="protein sequence ID" value="PHT59795.1"/>
    <property type="molecule type" value="Genomic_DNA"/>
</dbReference>